<evidence type="ECO:0000256" key="4">
    <source>
        <dbReference type="ARBA" id="ARBA00022679"/>
    </source>
</evidence>
<evidence type="ECO:0000256" key="3">
    <source>
        <dbReference type="ARBA" id="ARBA00022516"/>
    </source>
</evidence>
<comment type="pathway">
    <text evidence="10">Lipid metabolism; phospholipid metabolism.</text>
</comment>
<dbReference type="GO" id="GO:0008654">
    <property type="term" value="P:phospholipid biosynthetic process"/>
    <property type="evidence" value="ECO:0007669"/>
    <property type="project" value="UniProtKB-KW"/>
</dbReference>
<keyword evidence="7 10" id="KW-1208">Phospholipid metabolism</keyword>
<evidence type="ECO:0000256" key="5">
    <source>
        <dbReference type="ARBA" id="ARBA00023098"/>
    </source>
</evidence>
<evidence type="ECO:0000256" key="10">
    <source>
        <dbReference type="HAMAP-Rule" id="MF_00019"/>
    </source>
</evidence>
<sequence>MLNHLTIALDMMGGDYGPRSSIPAAVHAVNVHANLTLILCGNEQVISKELESLDSLSHPRLIIRHCSEIVTNACEPAIAVRSKKDSSMRVALDLVKSGEAQACVSSGNTGALFFMAHYVLKMLPGVKRAALISAVPTERKNPVYLLDLGANVHCDAEMLYQFGIMGSVVAGQALGTDNPRVSLLNIGAEDIKGHDDIKQAAQLMQQSPYINYIGYSEGSDIFTGKADVIVCEGFVGNVALKTCEGIAKLIMNKFTAALEKHILYKCLAFMLRPIIKKLYKRVNPDQYNGASLVGLRGIVVKSHGNASAKAFQAAIDEAVKEVERQLPDKIAAIFEKTHSKDTAVNQ</sequence>
<keyword evidence="11" id="KW-0012">Acyltransferase</keyword>
<name>A0A1Q2H2R1_9GAMM</name>
<dbReference type="GO" id="GO:0005737">
    <property type="term" value="C:cytoplasm"/>
    <property type="evidence" value="ECO:0007669"/>
    <property type="project" value="UniProtKB-SubCell"/>
</dbReference>
<dbReference type="InterPro" id="IPR003664">
    <property type="entry name" value="FA_synthesis"/>
</dbReference>
<dbReference type="NCBIfam" id="TIGR00182">
    <property type="entry name" value="plsX"/>
    <property type="match status" value="1"/>
</dbReference>
<dbReference type="Proteomes" id="UP000188243">
    <property type="component" value="Chromosome"/>
</dbReference>
<evidence type="ECO:0000256" key="2">
    <source>
        <dbReference type="ARBA" id="ARBA00022490"/>
    </source>
</evidence>
<dbReference type="AlphaFoldDB" id="A0A1Q2H2R1"/>
<dbReference type="SUPFAM" id="SSF53659">
    <property type="entry name" value="Isocitrate/Isopropylmalate dehydrogenase-like"/>
    <property type="match status" value="1"/>
</dbReference>
<dbReference type="KEGG" id="paln:B0W48_18700"/>
<dbReference type="UniPathway" id="UPA00085"/>
<dbReference type="HAMAP" id="MF_00019">
    <property type="entry name" value="PlsX"/>
    <property type="match status" value="1"/>
</dbReference>
<comment type="catalytic activity">
    <reaction evidence="1 10">
        <text>a fatty acyl-[ACP] + phosphate = an acyl phosphate + holo-[ACP]</text>
        <dbReference type="Rhea" id="RHEA:42292"/>
        <dbReference type="Rhea" id="RHEA-COMP:9685"/>
        <dbReference type="Rhea" id="RHEA-COMP:14125"/>
        <dbReference type="ChEBI" id="CHEBI:43474"/>
        <dbReference type="ChEBI" id="CHEBI:59918"/>
        <dbReference type="ChEBI" id="CHEBI:64479"/>
        <dbReference type="ChEBI" id="CHEBI:138651"/>
        <dbReference type="EC" id="2.3.1.274"/>
    </reaction>
</comment>
<organism evidence="11 12">
    <name type="scientific">Pseudoalteromonas aliena</name>
    <dbReference type="NCBI Taxonomy" id="247523"/>
    <lineage>
        <taxon>Bacteria</taxon>
        <taxon>Pseudomonadati</taxon>
        <taxon>Pseudomonadota</taxon>
        <taxon>Gammaproteobacteria</taxon>
        <taxon>Alteromonadales</taxon>
        <taxon>Pseudoalteromonadaceae</taxon>
        <taxon>Pseudoalteromonas</taxon>
    </lineage>
</organism>
<comment type="subcellular location">
    <subcellularLocation>
        <location evidence="10">Cytoplasm</location>
    </subcellularLocation>
    <text evidence="10">Associated with the membrane possibly through PlsY.</text>
</comment>
<keyword evidence="6 10" id="KW-0594">Phospholipid biosynthesis</keyword>
<evidence type="ECO:0000256" key="8">
    <source>
        <dbReference type="ARBA" id="ARBA00024069"/>
    </source>
</evidence>
<evidence type="ECO:0000313" key="12">
    <source>
        <dbReference type="Proteomes" id="UP000188243"/>
    </source>
</evidence>
<comment type="similarity">
    <text evidence="10">Belongs to the PlsX family.</text>
</comment>
<accession>A0A1Q2H2R1</accession>
<evidence type="ECO:0000256" key="6">
    <source>
        <dbReference type="ARBA" id="ARBA00023209"/>
    </source>
</evidence>
<evidence type="ECO:0000313" key="11">
    <source>
        <dbReference type="EMBL" id="AQQ01633.1"/>
    </source>
</evidence>
<dbReference type="RefSeq" id="WP_077538265.1">
    <property type="nucleotide sequence ID" value="NZ_CANLYY010000009.1"/>
</dbReference>
<comment type="subunit">
    <text evidence="9 10">Homodimer. Probably interacts with PlsY.</text>
</comment>
<comment type="function">
    <text evidence="10">Catalyzes the reversible formation of acyl-phosphate (acyl-PO(4)) from acyl-[acyl-carrier-protein] (acyl-ACP). This enzyme utilizes acyl-ACP as fatty acyl donor, but not acyl-CoA.</text>
</comment>
<reference evidence="11 12" key="1">
    <citation type="submission" date="2017-02" db="EMBL/GenBank/DDBJ databases">
        <title>Complete genome sequence of the cold-active Pseudoalteromonas aliena strain EH1 isolated from Arctic seawater.</title>
        <authorList>
            <person name="Kim E."/>
            <person name="Heo E."/>
            <person name="Kim H."/>
            <person name="Kim D."/>
        </authorList>
    </citation>
    <scope>NUCLEOTIDE SEQUENCE [LARGE SCALE GENOMIC DNA]</scope>
    <source>
        <strain evidence="11 12">EH1</strain>
    </source>
</reference>
<dbReference type="PIRSF" id="PIRSF002465">
    <property type="entry name" value="Phsphlp_syn_PlsX"/>
    <property type="match status" value="1"/>
</dbReference>
<dbReference type="PANTHER" id="PTHR30100:SF1">
    <property type="entry name" value="PHOSPHATE ACYLTRANSFERASE"/>
    <property type="match status" value="1"/>
</dbReference>
<evidence type="ECO:0000256" key="7">
    <source>
        <dbReference type="ARBA" id="ARBA00023264"/>
    </source>
</evidence>
<dbReference type="STRING" id="247523.B0W48_18700"/>
<dbReference type="InterPro" id="IPR012281">
    <property type="entry name" value="Phospholipid_synth_PlsX-like"/>
</dbReference>
<keyword evidence="3 10" id="KW-0444">Lipid biosynthesis</keyword>
<evidence type="ECO:0000256" key="9">
    <source>
        <dbReference type="ARBA" id="ARBA00046608"/>
    </source>
</evidence>
<proteinExistence type="inferred from homology"/>
<dbReference type="Gene3D" id="3.40.718.10">
    <property type="entry name" value="Isopropylmalate Dehydrogenase"/>
    <property type="match status" value="1"/>
</dbReference>
<dbReference type="GO" id="GO:0006633">
    <property type="term" value="P:fatty acid biosynthetic process"/>
    <property type="evidence" value="ECO:0007669"/>
    <property type="project" value="UniProtKB-UniRule"/>
</dbReference>
<dbReference type="PANTHER" id="PTHR30100">
    <property type="entry name" value="FATTY ACID/PHOSPHOLIPID SYNTHESIS PROTEIN PLSX"/>
    <property type="match status" value="1"/>
</dbReference>
<keyword evidence="2 10" id="KW-0963">Cytoplasm</keyword>
<keyword evidence="5 10" id="KW-0443">Lipid metabolism</keyword>
<dbReference type="GO" id="GO:0043811">
    <property type="term" value="F:phosphate:acyl-[acyl carrier protein] acyltransferase activity"/>
    <property type="evidence" value="ECO:0007669"/>
    <property type="project" value="UniProtKB-UniRule"/>
</dbReference>
<dbReference type="EMBL" id="CP019628">
    <property type="protein sequence ID" value="AQQ01633.1"/>
    <property type="molecule type" value="Genomic_DNA"/>
</dbReference>
<evidence type="ECO:0000256" key="1">
    <source>
        <dbReference type="ARBA" id="ARBA00001232"/>
    </source>
</evidence>
<dbReference type="EC" id="2.3.1.274" evidence="8 10"/>
<keyword evidence="4 10" id="KW-0808">Transferase</keyword>
<dbReference type="Pfam" id="PF02504">
    <property type="entry name" value="FA_synthesis"/>
    <property type="match status" value="1"/>
</dbReference>
<protein>
    <recommendedName>
        <fullName evidence="8 10">Phosphate acyltransferase</fullName>
        <ecNumber evidence="8 10">2.3.1.274</ecNumber>
    </recommendedName>
    <alternativeName>
        <fullName evidence="10">Acyl-ACP phosphotransacylase</fullName>
    </alternativeName>
    <alternativeName>
        <fullName evidence="10">Acyl-[acyl-carrier-protein]--phosphate acyltransferase</fullName>
    </alternativeName>
    <alternativeName>
        <fullName evidence="10">Phosphate-acyl-ACP acyltransferase</fullName>
    </alternativeName>
</protein>
<gene>
    <name evidence="10" type="primary">plsX</name>
    <name evidence="11" type="ORF">B0W48_18700</name>
</gene>